<feature type="transmembrane region" description="Helical" evidence="1">
    <location>
        <begin position="68"/>
        <end position="85"/>
    </location>
</feature>
<name>A0A0D8MRM8_PHOLE</name>
<proteinExistence type="predicted"/>
<comment type="caution">
    <text evidence="3">The sequence shown here is derived from an EMBL/GenBank/DDBJ whole genome shotgun (WGS) entry which is preliminary data.</text>
</comment>
<evidence type="ECO:0000313" key="2">
    <source>
        <dbReference type="EMBL" id="PSV84020.1"/>
    </source>
</evidence>
<accession>A0A0D8MRM8</accession>
<keyword evidence="5" id="KW-1185">Reference proteome</keyword>
<sequence length="92" mass="10063">MDVKQSWGFISISIGIVSLLWASISLSGMVGQEHVLLEMGSYIHASSTDLSNTNYADKVMAAERHKNFVVLLSGLVMALLGSIMIKGRFNKF</sequence>
<dbReference type="AlphaFoldDB" id="A0A0D8MRM8"/>
<protein>
    <submittedName>
        <fullName evidence="3">Molybdenum cofactor biosynthesis protein</fullName>
    </submittedName>
</protein>
<dbReference type="Proteomes" id="UP000240410">
    <property type="component" value="Unassembled WGS sequence"/>
</dbReference>
<keyword evidence="1" id="KW-0812">Transmembrane</keyword>
<dbReference type="OrthoDB" id="5822346at2"/>
<keyword evidence="1" id="KW-0472">Membrane</keyword>
<dbReference type="GeneID" id="99743495"/>
<gene>
    <name evidence="3" type="ORF">CTM89_14490</name>
    <name evidence="2" type="ORF">CTM94_07440</name>
</gene>
<evidence type="ECO:0000313" key="3">
    <source>
        <dbReference type="EMBL" id="PSV88459.1"/>
    </source>
</evidence>
<keyword evidence="1" id="KW-1133">Transmembrane helix</keyword>
<organism evidence="3 4">
    <name type="scientific">Photobacterium leiognathi</name>
    <dbReference type="NCBI Taxonomy" id="553611"/>
    <lineage>
        <taxon>Bacteria</taxon>
        <taxon>Pseudomonadati</taxon>
        <taxon>Pseudomonadota</taxon>
        <taxon>Gammaproteobacteria</taxon>
        <taxon>Vibrionales</taxon>
        <taxon>Vibrionaceae</taxon>
        <taxon>Photobacterium</taxon>
    </lineage>
</organism>
<dbReference type="RefSeq" id="WP_008988823.1">
    <property type="nucleotide sequence ID" value="NZ_CP131599.1"/>
</dbReference>
<dbReference type="EMBL" id="PYOI01000008">
    <property type="protein sequence ID" value="PSV84020.1"/>
    <property type="molecule type" value="Genomic_DNA"/>
</dbReference>
<evidence type="ECO:0000313" key="4">
    <source>
        <dbReference type="Proteomes" id="UP000240410"/>
    </source>
</evidence>
<dbReference type="Proteomes" id="UP000241566">
    <property type="component" value="Unassembled WGS sequence"/>
</dbReference>
<dbReference type="EMBL" id="PYOJ01000018">
    <property type="protein sequence ID" value="PSV88459.1"/>
    <property type="molecule type" value="Genomic_DNA"/>
</dbReference>
<reference evidence="3 4" key="1">
    <citation type="submission" date="2018-03" db="EMBL/GenBank/DDBJ databases">
        <title>Whole genome sequencing of Histamine producing bacteria.</title>
        <authorList>
            <person name="Butler K."/>
        </authorList>
    </citation>
    <scope>NUCLEOTIDE SEQUENCE [LARGE SCALE GENOMIC DNA]</scope>
    <source>
        <strain evidence="2 5">ATCC 25521</strain>
        <strain evidence="3 4">ATCC 33979</strain>
    </source>
</reference>
<evidence type="ECO:0000313" key="5">
    <source>
        <dbReference type="Proteomes" id="UP000241566"/>
    </source>
</evidence>
<feature type="transmembrane region" description="Helical" evidence="1">
    <location>
        <begin position="7"/>
        <end position="30"/>
    </location>
</feature>
<evidence type="ECO:0000256" key="1">
    <source>
        <dbReference type="SAM" id="Phobius"/>
    </source>
</evidence>